<evidence type="ECO:0000259" key="9">
    <source>
        <dbReference type="Pfam" id="PF00137"/>
    </source>
</evidence>
<feature type="transmembrane region" description="Helical" evidence="8">
    <location>
        <begin position="58"/>
        <end position="85"/>
    </location>
</feature>
<dbReference type="InterPro" id="IPR000245">
    <property type="entry name" value="ATPase_proteolipid_csu"/>
</dbReference>
<organism evidence="10">
    <name type="scientific">Fervidicoccus fontis</name>
    <dbReference type="NCBI Taxonomy" id="683846"/>
    <lineage>
        <taxon>Archaea</taxon>
        <taxon>Thermoproteota</taxon>
        <taxon>Thermoprotei</taxon>
        <taxon>Fervidicoccales</taxon>
        <taxon>Fervidicoccaceae</taxon>
        <taxon>Fervidicoccus</taxon>
    </lineage>
</organism>
<keyword evidence="4 8" id="KW-0812">Transmembrane</keyword>
<dbReference type="PRINTS" id="PR00122">
    <property type="entry name" value="VACATPASE"/>
</dbReference>
<dbReference type="InterPro" id="IPR002379">
    <property type="entry name" value="ATPase_proteolipid_c-like_dom"/>
</dbReference>
<dbReference type="CDD" id="cd18120">
    <property type="entry name" value="ATP-synt_Vo_Ao_c"/>
    <property type="match status" value="1"/>
</dbReference>
<dbReference type="InterPro" id="IPR035921">
    <property type="entry name" value="F/V-ATP_Csub_sf"/>
</dbReference>
<comment type="subcellular location">
    <subcellularLocation>
        <location evidence="1">Membrane</location>
        <topology evidence="1">Multi-pass membrane protein</topology>
    </subcellularLocation>
</comment>
<keyword evidence="3" id="KW-0813">Transport</keyword>
<evidence type="ECO:0000313" key="10">
    <source>
        <dbReference type="EMBL" id="HHQ80060.1"/>
    </source>
</evidence>
<proteinExistence type="inferred from homology"/>
<keyword evidence="6" id="KW-0406">Ion transport</keyword>
<evidence type="ECO:0000256" key="8">
    <source>
        <dbReference type="SAM" id="Phobius"/>
    </source>
</evidence>
<protein>
    <submittedName>
        <fullName evidence="10">V-type ATP synthase subunit K</fullName>
    </submittedName>
</protein>
<evidence type="ECO:0000256" key="7">
    <source>
        <dbReference type="ARBA" id="ARBA00023136"/>
    </source>
</evidence>
<feature type="domain" description="V-ATPase proteolipid subunit C-like" evidence="9">
    <location>
        <begin position="24"/>
        <end position="83"/>
    </location>
</feature>
<evidence type="ECO:0000256" key="2">
    <source>
        <dbReference type="ARBA" id="ARBA00007296"/>
    </source>
</evidence>
<dbReference type="SUPFAM" id="SSF81333">
    <property type="entry name" value="F1F0 ATP synthase subunit C"/>
    <property type="match status" value="1"/>
</dbReference>
<evidence type="ECO:0000256" key="5">
    <source>
        <dbReference type="ARBA" id="ARBA00022989"/>
    </source>
</evidence>
<dbReference type="Pfam" id="PF00137">
    <property type="entry name" value="ATP-synt_C"/>
    <property type="match status" value="1"/>
</dbReference>
<dbReference type="Gene3D" id="1.20.120.610">
    <property type="entry name" value="lithium bound rotor ring of v- atpase"/>
    <property type="match status" value="1"/>
</dbReference>
<name>A0A7J3ZKT0_9CREN</name>
<keyword evidence="5 8" id="KW-1133">Transmembrane helix</keyword>
<evidence type="ECO:0000256" key="6">
    <source>
        <dbReference type="ARBA" id="ARBA00023065"/>
    </source>
</evidence>
<accession>A0A7J3ZKT0</accession>
<dbReference type="GO" id="GO:0046961">
    <property type="term" value="F:proton-transporting ATPase activity, rotational mechanism"/>
    <property type="evidence" value="ECO:0007669"/>
    <property type="project" value="InterPro"/>
</dbReference>
<feature type="transmembrane region" description="Helical" evidence="8">
    <location>
        <begin position="20"/>
        <end position="46"/>
    </location>
</feature>
<gene>
    <name evidence="10" type="ORF">ENM78_01140</name>
</gene>
<reference evidence="10" key="1">
    <citation type="journal article" date="2020" name="mSystems">
        <title>Genome- and Community-Level Interaction Insights into Carbon Utilization and Element Cycling Functions of Hydrothermarchaeota in Hydrothermal Sediment.</title>
        <authorList>
            <person name="Zhou Z."/>
            <person name="Liu Y."/>
            <person name="Xu W."/>
            <person name="Pan J."/>
            <person name="Luo Z.H."/>
            <person name="Li M."/>
        </authorList>
    </citation>
    <scope>NUCLEOTIDE SEQUENCE [LARGE SCALE GENOMIC DNA]</scope>
    <source>
        <strain evidence="10">SpSt-1116</strain>
    </source>
</reference>
<dbReference type="AlphaFoldDB" id="A0A7J3ZKT0"/>
<dbReference type="GO" id="GO:0033179">
    <property type="term" value="C:proton-transporting V-type ATPase, V0 domain"/>
    <property type="evidence" value="ECO:0007669"/>
    <property type="project" value="InterPro"/>
</dbReference>
<keyword evidence="7 8" id="KW-0472">Membrane</keyword>
<sequence length="86" mass="8326">MALLPVPVAAQEEAATQANIYIPIGAALAVGLAGIGAGIAVGFAGASGLSALTEKPEVFSSVLLVVALGEGIAIYGLIIALLLLIG</sequence>
<evidence type="ECO:0000256" key="3">
    <source>
        <dbReference type="ARBA" id="ARBA00022448"/>
    </source>
</evidence>
<comment type="similarity">
    <text evidence="2">Belongs to the V-ATPase proteolipid subunit family.</text>
</comment>
<comment type="caution">
    <text evidence="10">The sequence shown here is derived from an EMBL/GenBank/DDBJ whole genome shotgun (WGS) entry which is preliminary data.</text>
</comment>
<evidence type="ECO:0000256" key="4">
    <source>
        <dbReference type="ARBA" id="ARBA00022692"/>
    </source>
</evidence>
<dbReference type="EMBL" id="DRZC01000017">
    <property type="protein sequence ID" value="HHQ80060.1"/>
    <property type="molecule type" value="Genomic_DNA"/>
</dbReference>
<evidence type="ECO:0000256" key="1">
    <source>
        <dbReference type="ARBA" id="ARBA00004141"/>
    </source>
</evidence>